<proteinExistence type="predicted"/>
<dbReference type="RefSeq" id="WP_012851141.1">
    <property type="nucleotide sequence ID" value="NC_013510.1"/>
</dbReference>
<dbReference type="Pfam" id="PF12796">
    <property type="entry name" value="Ank_2"/>
    <property type="match status" value="1"/>
</dbReference>
<dbReference type="eggNOG" id="COG0666">
    <property type="taxonomic scope" value="Bacteria"/>
</dbReference>
<dbReference type="OrthoDB" id="3283992at2"/>
<name>D1A5J7_THECD</name>
<dbReference type="STRING" id="471852.Tcur_0765"/>
<dbReference type="HOGENOM" id="CLU_065366_0_0_11"/>
<dbReference type="InterPro" id="IPR002110">
    <property type="entry name" value="Ankyrin_rpt"/>
</dbReference>
<dbReference type="Proteomes" id="UP000001918">
    <property type="component" value="Chromosome"/>
</dbReference>
<evidence type="ECO:0000313" key="2">
    <source>
        <dbReference type="Proteomes" id="UP000001918"/>
    </source>
</evidence>
<protein>
    <submittedName>
        <fullName evidence="1">Uncharacterized protein</fullName>
    </submittedName>
</protein>
<dbReference type="AlphaFoldDB" id="D1A5J7"/>
<organism evidence="1 2">
    <name type="scientific">Thermomonospora curvata (strain ATCC 19995 / DSM 43183 / JCM 3096 / KCTC 9072 / NBRC 15933 / NCIMB 10081 / Henssen B9)</name>
    <dbReference type="NCBI Taxonomy" id="471852"/>
    <lineage>
        <taxon>Bacteria</taxon>
        <taxon>Bacillati</taxon>
        <taxon>Actinomycetota</taxon>
        <taxon>Actinomycetes</taxon>
        <taxon>Streptosporangiales</taxon>
        <taxon>Thermomonosporaceae</taxon>
        <taxon>Thermomonospora</taxon>
    </lineage>
</organism>
<dbReference type="KEGG" id="tcu:Tcur_0765"/>
<keyword evidence="2" id="KW-1185">Reference proteome</keyword>
<dbReference type="Gene3D" id="1.25.40.20">
    <property type="entry name" value="Ankyrin repeat-containing domain"/>
    <property type="match status" value="1"/>
</dbReference>
<dbReference type="SUPFAM" id="SSF48403">
    <property type="entry name" value="Ankyrin repeat"/>
    <property type="match status" value="1"/>
</dbReference>
<accession>D1A5J7</accession>
<dbReference type="InterPro" id="IPR036770">
    <property type="entry name" value="Ankyrin_rpt-contain_sf"/>
</dbReference>
<reference evidence="1 2" key="1">
    <citation type="journal article" date="2011" name="Stand. Genomic Sci.">
        <title>Complete genome sequence of Thermomonospora curvata type strain (B9).</title>
        <authorList>
            <person name="Chertkov O."/>
            <person name="Sikorski J."/>
            <person name="Nolan M."/>
            <person name="Lapidus A."/>
            <person name="Lucas S."/>
            <person name="Del Rio T.G."/>
            <person name="Tice H."/>
            <person name="Cheng J.F."/>
            <person name="Goodwin L."/>
            <person name="Pitluck S."/>
            <person name="Liolios K."/>
            <person name="Ivanova N."/>
            <person name="Mavromatis K."/>
            <person name="Mikhailova N."/>
            <person name="Ovchinnikova G."/>
            <person name="Pati A."/>
            <person name="Chen A."/>
            <person name="Palaniappan K."/>
            <person name="Djao O.D."/>
            <person name="Land M."/>
            <person name="Hauser L."/>
            <person name="Chang Y.J."/>
            <person name="Jeffries C.D."/>
            <person name="Brettin T."/>
            <person name="Han C."/>
            <person name="Detter J.C."/>
            <person name="Rohde M."/>
            <person name="Goker M."/>
            <person name="Woyke T."/>
            <person name="Bristow J."/>
            <person name="Eisen J.A."/>
            <person name="Markowitz V."/>
            <person name="Hugenholtz P."/>
            <person name="Klenk H.P."/>
            <person name="Kyrpides N.C."/>
        </authorList>
    </citation>
    <scope>NUCLEOTIDE SEQUENCE [LARGE SCALE GENOMIC DNA]</scope>
    <source>
        <strain evidence="2">ATCC 19995 / DSM 43183 / JCM 3096 / KCTC 9072 / NBRC 15933 / NCIMB 10081 / Henssen B9</strain>
    </source>
</reference>
<evidence type="ECO:0000313" key="1">
    <source>
        <dbReference type="EMBL" id="ACY96357.1"/>
    </source>
</evidence>
<gene>
    <name evidence="1" type="ordered locus">Tcur_0765</name>
</gene>
<dbReference type="EMBL" id="CP001738">
    <property type="protein sequence ID" value="ACY96357.1"/>
    <property type="molecule type" value="Genomic_DNA"/>
</dbReference>
<sequence length="324" mass="34375">MAAEKNDWTGVARWDWEDPDTIRARLEAGADPDARIWGGRPVLHVAAELGSPEAVAELAARARDIDAEYMGRTALWEAVFARCFGNARVLAEAGADPWRPMMAGWPPGRLALAGPNPDLFPLPEGRSGLSPAESAAVAEARRMVAVLGDVSDYIGMGVACVAGIDAAEAARRLQATPITDTGPGSFLADPWSHRLDGEDGLTIVGATDVSGGCVITQPWGYAPQMPGVLKALSAGTVCYGMYANPKSGDQGSICRDGVLEDWDLIPGAPPGPDASSREVLLSFLYQDDAVGYACAYAGLRLTDARAVTGPPDVWLRLPRRDYWQ</sequence>